<dbReference type="GO" id="GO:0051453">
    <property type="term" value="P:regulation of intracellular pH"/>
    <property type="evidence" value="ECO:0007669"/>
    <property type="project" value="TreeGrafter"/>
</dbReference>
<evidence type="ECO:0000256" key="12">
    <source>
        <dbReference type="SAM" id="Phobius"/>
    </source>
</evidence>
<keyword evidence="8" id="KW-0915">Sodium</keyword>
<feature type="transmembrane region" description="Helical" evidence="12">
    <location>
        <begin position="385"/>
        <end position="409"/>
    </location>
</feature>
<evidence type="ECO:0000256" key="11">
    <source>
        <dbReference type="ARBA" id="ARBA00023201"/>
    </source>
</evidence>
<feature type="transmembrane region" description="Helical" evidence="12">
    <location>
        <begin position="359"/>
        <end position="379"/>
    </location>
</feature>
<evidence type="ECO:0000256" key="5">
    <source>
        <dbReference type="ARBA" id="ARBA00022475"/>
    </source>
</evidence>
<dbReference type="GO" id="GO:0015385">
    <property type="term" value="F:sodium:proton antiporter activity"/>
    <property type="evidence" value="ECO:0007669"/>
    <property type="project" value="InterPro"/>
</dbReference>
<feature type="transmembrane region" description="Helical" evidence="12">
    <location>
        <begin position="317"/>
        <end position="338"/>
    </location>
</feature>
<evidence type="ECO:0000313" key="15">
    <source>
        <dbReference type="Proteomes" id="UP000236655"/>
    </source>
</evidence>
<evidence type="ECO:0000256" key="6">
    <source>
        <dbReference type="ARBA" id="ARBA00022692"/>
    </source>
</evidence>
<evidence type="ECO:0000256" key="8">
    <source>
        <dbReference type="ARBA" id="ARBA00023053"/>
    </source>
</evidence>
<feature type="transmembrane region" description="Helical" evidence="12">
    <location>
        <begin position="31"/>
        <end position="47"/>
    </location>
</feature>
<keyword evidence="15" id="KW-1185">Reference proteome</keyword>
<protein>
    <submittedName>
        <fullName evidence="14">Sodium:proton antiporter</fullName>
    </submittedName>
</protein>
<evidence type="ECO:0000256" key="2">
    <source>
        <dbReference type="ARBA" id="ARBA00007367"/>
    </source>
</evidence>
<evidence type="ECO:0000256" key="9">
    <source>
        <dbReference type="ARBA" id="ARBA00023065"/>
    </source>
</evidence>
<feature type="transmembrane region" description="Helical" evidence="12">
    <location>
        <begin position="127"/>
        <end position="151"/>
    </location>
</feature>
<dbReference type="GO" id="GO:0015386">
    <property type="term" value="F:potassium:proton antiporter activity"/>
    <property type="evidence" value="ECO:0007669"/>
    <property type="project" value="TreeGrafter"/>
</dbReference>
<keyword evidence="10 12" id="KW-0472">Membrane</keyword>
<feature type="domain" description="Cation/H+ exchanger transmembrane" evidence="13">
    <location>
        <begin position="12"/>
        <end position="410"/>
    </location>
</feature>
<accession>A0A2I7N5X2</accession>
<dbReference type="Gene3D" id="1.20.1530.20">
    <property type="match status" value="1"/>
</dbReference>
<reference evidence="15" key="1">
    <citation type="submission" date="2017-11" db="EMBL/GenBank/DDBJ databases">
        <authorList>
            <person name="Chan K.G."/>
            <person name="Lee L.S."/>
        </authorList>
    </citation>
    <scope>NUCLEOTIDE SEQUENCE [LARGE SCALE GENOMIC DNA]</scope>
    <source>
        <strain evidence="15">DSM 100970</strain>
    </source>
</reference>
<sequence>MNYHELFATLVALTAFAGIVNDRYLKLPKTIALTIISILIAIIVTTVSKSLPGHIGPVYHMVKSVDFKYTVLNVMLGYLLFASGLHMNSIELKKEMKPVIYLASVGVVISTFLTGYMLYYLSGLFKLPFTLGECLIFGAVISPTDAIAVLGTFKSIEKYPQRLKTLITGEGLFNDAGAILMLIILTEVVYYDVHLTFLGVIEKLVIEAGGGILWGVVIAYIASFLIKQAKSPEVATLITIAISSGGYISADRFHFSGAITMVVAGLIIGGLAKKEHFCPDNTLVINNFWELIDEILNGFLFILIGLAMININIDKNAIIAGLVCVIIVFIARLLSICFPDLIISNLFRKKGMNFSLNKSTLMAWGGIRGGLSIALALSIEQFPDSLVAITYVVVICSILIQGGTFKWAIKKLAR</sequence>
<keyword evidence="3" id="KW-0813">Transport</keyword>
<dbReference type="GO" id="GO:0005886">
    <property type="term" value="C:plasma membrane"/>
    <property type="evidence" value="ECO:0007669"/>
    <property type="project" value="UniProtKB-SubCell"/>
</dbReference>
<keyword evidence="7 12" id="KW-1133">Transmembrane helix</keyword>
<dbReference type="KEGG" id="nba:CUN60_05815"/>
<feature type="transmembrane region" description="Helical" evidence="12">
    <location>
        <begin position="67"/>
        <end position="87"/>
    </location>
</feature>
<dbReference type="PANTHER" id="PTHR10110">
    <property type="entry name" value="SODIUM/HYDROGEN EXCHANGER"/>
    <property type="match status" value="1"/>
</dbReference>
<feature type="transmembrane region" description="Helical" evidence="12">
    <location>
        <begin position="233"/>
        <end position="249"/>
    </location>
</feature>
<keyword evidence="4" id="KW-0050">Antiport</keyword>
<dbReference type="InterPro" id="IPR006153">
    <property type="entry name" value="Cation/H_exchanger_TM"/>
</dbReference>
<dbReference type="RefSeq" id="WP_102951129.1">
    <property type="nucleotide sequence ID" value="NZ_CP024847.1"/>
</dbReference>
<feature type="transmembrane region" description="Helical" evidence="12">
    <location>
        <begin position="99"/>
        <end position="121"/>
    </location>
</feature>
<name>A0A2I7N5X2_9NEIS</name>
<gene>
    <name evidence="14" type="ORF">CUN60_05815</name>
</gene>
<dbReference type="PANTHER" id="PTHR10110:SF195">
    <property type="entry name" value="NA(+)_H(+) ANTIPORTER NHAS2"/>
    <property type="match status" value="1"/>
</dbReference>
<keyword evidence="5" id="KW-1003">Cell membrane</keyword>
<feature type="transmembrane region" description="Helical" evidence="12">
    <location>
        <begin position="255"/>
        <end position="272"/>
    </location>
</feature>
<feature type="transmembrane region" description="Helical" evidence="12">
    <location>
        <begin position="292"/>
        <end position="311"/>
    </location>
</feature>
<keyword evidence="11" id="KW-0739">Sodium transport</keyword>
<comment type="subcellular location">
    <subcellularLocation>
        <location evidence="1">Cell membrane</location>
        <topology evidence="1">Multi-pass membrane protein</topology>
    </subcellularLocation>
</comment>
<feature type="transmembrane region" description="Helical" evidence="12">
    <location>
        <begin position="6"/>
        <end position="24"/>
    </location>
</feature>
<dbReference type="GO" id="GO:0098719">
    <property type="term" value="P:sodium ion import across plasma membrane"/>
    <property type="evidence" value="ECO:0007669"/>
    <property type="project" value="TreeGrafter"/>
</dbReference>
<evidence type="ECO:0000256" key="1">
    <source>
        <dbReference type="ARBA" id="ARBA00004651"/>
    </source>
</evidence>
<dbReference type="InterPro" id="IPR018422">
    <property type="entry name" value="Cation/H_exchanger_CPA1"/>
</dbReference>
<evidence type="ECO:0000256" key="3">
    <source>
        <dbReference type="ARBA" id="ARBA00022448"/>
    </source>
</evidence>
<dbReference type="AlphaFoldDB" id="A0A2I7N5X2"/>
<comment type="similarity">
    <text evidence="2">Belongs to the monovalent cation:proton antiporter 1 (CPA1) transporter (TC 2.A.36) family.</text>
</comment>
<keyword evidence="6 12" id="KW-0812">Transmembrane</keyword>
<dbReference type="OrthoDB" id="9809206at2"/>
<evidence type="ECO:0000256" key="10">
    <source>
        <dbReference type="ARBA" id="ARBA00023136"/>
    </source>
</evidence>
<evidence type="ECO:0000313" key="14">
    <source>
        <dbReference type="EMBL" id="AUR51832.1"/>
    </source>
</evidence>
<dbReference type="Proteomes" id="UP000236655">
    <property type="component" value="Chromosome"/>
</dbReference>
<dbReference type="Pfam" id="PF00999">
    <property type="entry name" value="Na_H_Exchanger"/>
    <property type="match status" value="1"/>
</dbReference>
<evidence type="ECO:0000259" key="13">
    <source>
        <dbReference type="Pfam" id="PF00999"/>
    </source>
</evidence>
<feature type="transmembrane region" description="Helical" evidence="12">
    <location>
        <begin position="172"/>
        <end position="193"/>
    </location>
</feature>
<keyword evidence="9" id="KW-0406">Ion transport</keyword>
<evidence type="ECO:0000256" key="7">
    <source>
        <dbReference type="ARBA" id="ARBA00022989"/>
    </source>
</evidence>
<dbReference type="EMBL" id="CP024847">
    <property type="protein sequence ID" value="AUR51832.1"/>
    <property type="molecule type" value="Genomic_DNA"/>
</dbReference>
<organism evidence="14 15">
    <name type="scientific">Aquella oligotrophica</name>
    <dbReference type="NCBI Taxonomy" id="2067065"/>
    <lineage>
        <taxon>Bacteria</taxon>
        <taxon>Pseudomonadati</taxon>
        <taxon>Pseudomonadota</taxon>
        <taxon>Betaproteobacteria</taxon>
        <taxon>Neisseriales</taxon>
        <taxon>Neisseriaceae</taxon>
        <taxon>Aquella</taxon>
    </lineage>
</organism>
<proteinExistence type="inferred from homology"/>
<dbReference type="InterPro" id="IPR038770">
    <property type="entry name" value="Na+/solute_symporter_sf"/>
</dbReference>
<evidence type="ECO:0000256" key="4">
    <source>
        <dbReference type="ARBA" id="ARBA00022449"/>
    </source>
</evidence>
<feature type="transmembrane region" description="Helical" evidence="12">
    <location>
        <begin position="205"/>
        <end position="226"/>
    </location>
</feature>